<dbReference type="InterPro" id="IPR049026">
    <property type="entry name" value="Gp6-like_N"/>
</dbReference>
<name>A0A382TG26_9ZZZZ</name>
<gene>
    <name evidence="2" type="ORF">METZ01_LOCUS373586</name>
</gene>
<dbReference type="EMBL" id="UINC01136148">
    <property type="protein sequence ID" value="SVD20732.1"/>
    <property type="molecule type" value="Genomic_DNA"/>
</dbReference>
<sequence>MASNKLTITDLEFDDIKSNLKTYLSSQSQFQDYDFTGSGMDVLLDVLAYNTHY</sequence>
<feature type="domain" description="Baseplate wedge protein gp6-like N-terminal helical" evidence="1">
    <location>
        <begin position="13"/>
        <end position="53"/>
    </location>
</feature>
<dbReference type="AlphaFoldDB" id="A0A382TG26"/>
<evidence type="ECO:0000259" key="1">
    <source>
        <dbReference type="Pfam" id="PF21379"/>
    </source>
</evidence>
<feature type="non-terminal residue" evidence="2">
    <location>
        <position position="53"/>
    </location>
</feature>
<proteinExistence type="predicted"/>
<protein>
    <recommendedName>
        <fullName evidence="1">Baseplate wedge protein gp6-like N-terminal helical domain-containing protein</fullName>
    </recommendedName>
</protein>
<reference evidence="2" key="1">
    <citation type="submission" date="2018-05" db="EMBL/GenBank/DDBJ databases">
        <authorList>
            <person name="Lanie J.A."/>
            <person name="Ng W.-L."/>
            <person name="Kazmierczak K.M."/>
            <person name="Andrzejewski T.M."/>
            <person name="Davidsen T.M."/>
            <person name="Wayne K.J."/>
            <person name="Tettelin H."/>
            <person name="Glass J.I."/>
            <person name="Rusch D."/>
            <person name="Podicherti R."/>
            <person name="Tsui H.-C.T."/>
            <person name="Winkler M.E."/>
        </authorList>
    </citation>
    <scope>NUCLEOTIDE SEQUENCE</scope>
</reference>
<organism evidence="2">
    <name type="scientific">marine metagenome</name>
    <dbReference type="NCBI Taxonomy" id="408172"/>
    <lineage>
        <taxon>unclassified sequences</taxon>
        <taxon>metagenomes</taxon>
        <taxon>ecological metagenomes</taxon>
    </lineage>
</organism>
<evidence type="ECO:0000313" key="2">
    <source>
        <dbReference type="EMBL" id="SVD20732.1"/>
    </source>
</evidence>
<dbReference type="Pfam" id="PF21379">
    <property type="entry name" value="Gp6-like_1st"/>
    <property type="match status" value="1"/>
</dbReference>
<accession>A0A382TG26</accession>